<comment type="caution">
    <text evidence="2">The sequence shown here is derived from an EMBL/GenBank/DDBJ whole genome shotgun (WGS) entry which is preliminary data.</text>
</comment>
<keyword evidence="3" id="KW-1185">Reference proteome</keyword>
<accession>A0AAV0ISP1</accession>
<evidence type="ECO:0000256" key="1">
    <source>
        <dbReference type="SAM" id="MobiDB-lite"/>
    </source>
</evidence>
<feature type="compositionally biased region" description="Polar residues" evidence="1">
    <location>
        <begin position="61"/>
        <end position="74"/>
    </location>
</feature>
<proteinExistence type="predicted"/>
<feature type="region of interest" description="Disordered" evidence="1">
    <location>
        <begin position="1"/>
        <end position="83"/>
    </location>
</feature>
<protein>
    <submittedName>
        <fullName evidence="2">Uncharacterized protein</fullName>
    </submittedName>
</protein>
<dbReference type="EMBL" id="CAMGYJ010000004">
    <property type="protein sequence ID" value="CAI0400635.1"/>
    <property type="molecule type" value="Genomic_DNA"/>
</dbReference>
<feature type="compositionally biased region" description="Low complexity" evidence="1">
    <location>
        <begin position="1"/>
        <end position="28"/>
    </location>
</feature>
<reference evidence="2" key="1">
    <citation type="submission" date="2022-08" db="EMBL/GenBank/DDBJ databases">
        <authorList>
            <person name="Gutierrez-Valencia J."/>
        </authorList>
    </citation>
    <scope>NUCLEOTIDE SEQUENCE</scope>
</reference>
<evidence type="ECO:0000313" key="3">
    <source>
        <dbReference type="Proteomes" id="UP001154282"/>
    </source>
</evidence>
<dbReference type="AlphaFoldDB" id="A0AAV0ISP1"/>
<sequence length="83" mass="8553">MASTSPNPASSRSSTPPSPRATTAYPSARGPATCGSSGWGVGRVTTLGSRSPVWRMLRSRGSPSRRQPTGSTSRLGPGPAWIL</sequence>
<gene>
    <name evidence="2" type="ORF">LITE_LOCUS10822</name>
</gene>
<dbReference type="Proteomes" id="UP001154282">
    <property type="component" value="Unassembled WGS sequence"/>
</dbReference>
<evidence type="ECO:0000313" key="2">
    <source>
        <dbReference type="EMBL" id="CAI0400635.1"/>
    </source>
</evidence>
<name>A0AAV0ISP1_9ROSI</name>
<organism evidence="2 3">
    <name type="scientific">Linum tenue</name>
    <dbReference type="NCBI Taxonomy" id="586396"/>
    <lineage>
        <taxon>Eukaryota</taxon>
        <taxon>Viridiplantae</taxon>
        <taxon>Streptophyta</taxon>
        <taxon>Embryophyta</taxon>
        <taxon>Tracheophyta</taxon>
        <taxon>Spermatophyta</taxon>
        <taxon>Magnoliopsida</taxon>
        <taxon>eudicotyledons</taxon>
        <taxon>Gunneridae</taxon>
        <taxon>Pentapetalae</taxon>
        <taxon>rosids</taxon>
        <taxon>fabids</taxon>
        <taxon>Malpighiales</taxon>
        <taxon>Linaceae</taxon>
        <taxon>Linum</taxon>
    </lineage>
</organism>